<evidence type="ECO:0000313" key="2">
    <source>
        <dbReference type="EMBL" id="KDQ16063.1"/>
    </source>
</evidence>
<feature type="compositionally biased region" description="Basic and acidic residues" evidence="1">
    <location>
        <begin position="334"/>
        <end position="348"/>
    </location>
</feature>
<dbReference type="InParanoid" id="A0A067MJV2"/>
<gene>
    <name evidence="2" type="ORF">BOTBODRAFT_31144</name>
</gene>
<evidence type="ECO:0008006" key="4">
    <source>
        <dbReference type="Google" id="ProtNLM"/>
    </source>
</evidence>
<dbReference type="InterPro" id="IPR027417">
    <property type="entry name" value="P-loop_NTPase"/>
</dbReference>
<accession>A0A067MJV2</accession>
<dbReference type="Proteomes" id="UP000027195">
    <property type="component" value="Unassembled WGS sequence"/>
</dbReference>
<organism evidence="2 3">
    <name type="scientific">Botryobasidium botryosum (strain FD-172 SS1)</name>
    <dbReference type="NCBI Taxonomy" id="930990"/>
    <lineage>
        <taxon>Eukaryota</taxon>
        <taxon>Fungi</taxon>
        <taxon>Dikarya</taxon>
        <taxon>Basidiomycota</taxon>
        <taxon>Agaricomycotina</taxon>
        <taxon>Agaricomycetes</taxon>
        <taxon>Cantharellales</taxon>
        <taxon>Botryobasidiaceae</taxon>
        <taxon>Botryobasidium</taxon>
    </lineage>
</organism>
<dbReference type="AlphaFoldDB" id="A0A067MJV2"/>
<evidence type="ECO:0000313" key="3">
    <source>
        <dbReference type="Proteomes" id="UP000027195"/>
    </source>
</evidence>
<dbReference type="EMBL" id="KL198029">
    <property type="protein sequence ID" value="KDQ16063.1"/>
    <property type="molecule type" value="Genomic_DNA"/>
</dbReference>
<protein>
    <recommendedName>
        <fullName evidence="4">G domain-containing protein</fullName>
    </recommendedName>
</protein>
<name>A0A067MJV2_BOTB1</name>
<keyword evidence="3" id="KW-1185">Reference proteome</keyword>
<evidence type="ECO:0000256" key="1">
    <source>
        <dbReference type="SAM" id="MobiDB-lite"/>
    </source>
</evidence>
<dbReference type="HOGENOM" id="CLU_023805_1_0_1"/>
<dbReference type="Gene3D" id="3.40.50.300">
    <property type="entry name" value="P-loop containing nucleotide triphosphate hydrolases"/>
    <property type="match status" value="1"/>
</dbReference>
<dbReference type="SUPFAM" id="SSF52540">
    <property type="entry name" value="P-loop containing nucleoside triphosphate hydrolases"/>
    <property type="match status" value="1"/>
</dbReference>
<proteinExistence type="predicted"/>
<dbReference type="OrthoDB" id="59699at2759"/>
<reference evidence="3" key="1">
    <citation type="journal article" date="2014" name="Proc. Natl. Acad. Sci. U.S.A.">
        <title>Extensive sampling of basidiomycete genomes demonstrates inadequacy of the white-rot/brown-rot paradigm for wood decay fungi.</title>
        <authorList>
            <person name="Riley R."/>
            <person name="Salamov A.A."/>
            <person name="Brown D.W."/>
            <person name="Nagy L.G."/>
            <person name="Floudas D."/>
            <person name="Held B.W."/>
            <person name="Levasseur A."/>
            <person name="Lombard V."/>
            <person name="Morin E."/>
            <person name="Otillar R."/>
            <person name="Lindquist E.A."/>
            <person name="Sun H."/>
            <person name="LaButti K.M."/>
            <person name="Schmutz J."/>
            <person name="Jabbour D."/>
            <person name="Luo H."/>
            <person name="Baker S.E."/>
            <person name="Pisabarro A.G."/>
            <person name="Walton J.D."/>
            <person name="Blanchette R.A."/>
            <person name="Henrissat B."/>
            <person name="Martin F."/>
            <person name="Cullen D."/>
            <person name="Hibbett D.S."/>
            <person name="Grigoriev I.V."/>
        </authorList>
    </citation>
    <scope>NUCLEOTIDE SEQUENCE [LARGE SCALE GENOMIC DNA]</scope>
    <source>
        <strain evidence="3">FD-172 SS1</strain>
    </source>
</reference>
<sequence length="384" mass="42138">MAEVRVPARPERFRILIIGRGNAGKTTILRAVCGVNEEPEVYDGEGNKIMPVVHLEEDPKVDHVEEAVSEIPVGDPPEEAMPAVPKLHRPEEVISIEASEAHHPVGIQANQVIPVSNRSTLRSAWRSVCARLMCRAPNSILAAHLEELNSAMSSPRKATDSILVAHPGEPAGPVELNLVPSLAPRREPKSILSPTALRGKHHIDYELIFPSNPGFVFHDSCGFESGAVEELEWVREFIQDRASSGSMSKQLHAIWYCFPADSNRLMTAAEKEFFNKIDTGSVPVIAIVTKFDALDAAACTSLCEQGVPFMSESCRSAQVRRGPRGGEGKLASPDARRRTSDFRSRRTDTGGLGVAARPSRWGRRRDTNSAALQRRQLVYIHEAV</sequence>
<feature type="region of interest" description="Disordered" evidence="1">
    <location>
        <begin position="318"/>
        <end position="367"/>
    </location>
</feature>
<dbReference type="STRING" id="930990.A0A067MJV2"/>